<feature type="region of interest" description="Disordered" evidence="1">
    <location>
        <begin position="1"/>
        <end position="21"/>
    </location>
</feature>
<comment type="caution">
    <text evidence="3">The sequence shown here is derived from an EMBL/GenBank/DDBJ whole genome shotgun (WGS) entry which is preliminary data.</text>
</comment>
<name>U1JT44_9GAMM</name>
<evidence type="ECO:0000256" key="1">
    <source>
        <dbReference type="SAM" id="MobiDB-lite"/>
    </source>
</evidence>
<keyword evidence="2" id="KW-0812">Transmembrane</keyword>
<feature type="transmembrane region" description="Helical" evidence="2">
    <location>
        <begin position="77"/>
        <end position="100"/>
    </location>
</feature>
<accession>U1JT44</accession>
<gene>
    <name evidence="3" type="ORF">PCIT_04727</name>
</gene>
<evidence type="ECO:0000313" key="3">
    <source>
        <dbReference type="EMBL" id="ERG19810.1"/>
    </source>
</evidence>
<reference evidence="3" key="2">
    <citation type="submission" date="2013-04" db="EMBL/GenBank/DDBJ databases">
        <title>Genome sequence of Pseudoalteromonas citrea.</title>
        <authorList>
            <person name="Xie B.-B."/>
            <person name="Rong J.-C."/>
            <person name="Qin Q.-L."/>
            <person name="Shu Y.-L."/>
            <person name="Zhang Y.-Z."/>
        </authorList>
    </citation>
    <scope>NUCLEOTIDE SEQUENCE</scope>
    <source>
        <strain evidence="3">NCIMB 1889</strain>
    </source>
</reference>
<dbReference type="EMBL" id="AHBZ02000048">
    <property type="protein sequence ID" value="ERG19810.1"/>
    <property type="molecule type" value="Genomic_DNA"/>
</dbReference>
<dbReference type="AlphaFoldDB" id="U1JT44"/>
<protein>
    <submittedName>
        <fullName evidence="3">Uncharacterized protein</fullName>
    </submittedName>
</protein>
<sequence>MNLSKKNSIIGSKNNGRRQTDDSFDSAHIKLGLLCYIMNIKYIFVSITSVLALSVCSHFFAIGHNLAWVGFTEPQQFFLLLLRLLFLSLIVERIVELYVIAYRQPGKIKLVNRIDNGDKADRASATELLASYRAETTKQAGIVGFLIGLTMGLVGIRIFSDVFSFSGIPTLQLILFNAFELFTMGALMAGGSKGINKIVSGIEAFASIGKHKSAQSD</sequence>
<feature type="transmembrane region" description="Helical" evidence="2">
    <location>
        <begin position="171"/>
        <end position="190"/>
    </location>
</feature>
<feature type="transmembrane region" description="Helical" evidence="2">
    <location>
        <begin position="42"/>
        <end position="62"/>
    </location>
</feature>
<proteinExistence type="predicted"/>
<feature type="compositionally biased region" description="Polar residues" evidence="1">
    <location>
        <begin position="1"/>
        <end position="14"/>
    </location>
</feature>
<organism evidence="3">
    <name type="scientific">Pseudoalteromonas citrea DSM 8771</name>
    <dbReference type="NCBI Taxonomy" id="1117314"/>
    <lineage>
        <taxon>Bacteria</taxon>
        <taxon>Pseudomonadati</taxon>
        <taxon>Pseudomonadota</taxon>
        <taxon>Gammaproteobacteria</taxon>
        <taxon>Alteromonadales</taxon>
        <taxon>Pseudoalteromonadaceae</taxon>
        <taxon>Pseudoalteromonas</taxon>
    </lineage>
</organism>
<dbReference type="STRING" id="1117314.PCIT_04727"/>
<keyword evidence="2" id="KW-1133">Transmembrane helix</keyword>
<reference evidence="3" key="1">
    <citation type="journal article" date="2012" name="J. Bacteriol.">
        <title>Genome sequences of type strains of seven species of the marine bacterium Pseudoalteromonas.</title>
        <authorList>
            <person name="Xie B.B."/>
            <person name="Shu Y.L."/>
            <person name="Qin Q.L."/>
            <person name="Rong J.C."/>
            <person name="Zhang X.Y."/>
            <person name="Chen X.L."/>
            <person name="Shi M."/>
            <person name="He H.L."/>
            <person name="Zhou B.C."/>
            <person name="Zhang Y.Z."/>
        </authorList>
    </citation>
    <scope>NUCLEOTIDE SEQUENCE [LARGE SCALE GENOMIC DNA]</scope>
    <source>
        <strain evidence="3">NCIMB 1889</strain>
    </source>
</reference>
<feature type="transmembrane region" description="Helical" evidence="2">
    <location>
        <begin position="140"/>
        <end position="159"/>
    </location>
</feature>
<evidence type="ECO:0000256" key="2">
    <source>
        <dbReference type="SAM" id="Phobius"/>
    </source>
</evidence>
<keyword evidence="2" id="KW-0472">Membrane</keyword>